<dbReference type="EMBL" id="JADDUC020000006">
    <property type="protein sequence ID" value="KAI1238425.1"/>
    <property type="molecule type" value="Genomic_DNA"/>
</dbReference>
<evidence type="ECO:0000256" key="5">
    <source>
        <dbReference type="ARBA" id="ARBA00022692"/>
    </source>
</evidence>
<dbReference type="GO" id="GO:0042497">
    <property type="term" value="F:triacyl lipopeptide binding"/>
    <property type="evidence" value="ECO:0007669"/>
    <property type="project" value="TreeGrafter"/>
</dbReference>
<feature type="domain" description="TIR" evidence="17">
    <location>
        <begin position="1085"/>
        <end position="1228"/>
    </location>
</feature>
<dbReference type="InterPro" id="IPR000483">
    <property type="entry name" value="Cys-rich_flank_reg_C"/>
</dbReference>
<evidence type="ECO:0000256" key="11">
    <source>
        <dbReference type="ARBA" id="ARBA00023136"/>
    </source>
</evidence>
<dbReference type="Pfam" id="PF13855">
    <property type="entry name" value="LRR_8"/>
    <property type="match status" value="5"/>
</dbReference>
<dbReference type="InterPro" id="IPR035897">
    <property type="entry name" value="Toll_tir_struct_dom_sf"/>
</dbReference>
<dbReference type="AlphaFoldDB" id="A0A835U1K4"/>
<keyword evidence="14" id="KW-0395">Inflammatory response</keyword>
<evidence type="ECO:0000256" key="10">
    <source>
        <dbReference type="ARBA" id="ARBA00023027"/>
    </source>
</evidence>
<evidence type="ECO:0000313" key="18">
    <source>
        <dbReference type="EMBL" id="KAG0136397.1"/>
    </source>
</evidence>
<comment type="subcellular location">
    <subcellularLocation>
        <location evidence="1">Membrane</location>
        <topology evidence="1">Single-pass type I membrane protein</topology>
    </subcellularLocation>
</comment>
<dbReference type="SUPFAM" id="SSF52200">
    <property type="entry name" value="Toll/Interleukin receptor TIR domain"/>
    <property type="match status" value="2"/>
</dbReference>
<feature type="transmembrane region" description="Helical" evidence="15">
    <location>
        <begin position="1035"/>
        <end position="1056"/>
    </location>
</feature>
<organism evidence="18">
    <name type="scientific">Lamprotornis superbus</name>
    <dbReference type="NCBI Taxonomy" id="245042"/>
    <lineage>
        <taxon>Eukaryota</taxon>
        <taxon>Metazoa</taxon>
        <taxon>Chordata</taxon>
        <taxon>Craniata</taxon>
        <taxon>Vertebrata</taxon>
        <taxon>Euteleostomi</taxon>
        <taxon>Archelosauria</taxon>
        <taxon>Archosauria</taxon>
        <taxon>Dinosauria</taxon>
        <taxon>Saurischia</taxon>
        <taxon>Theropoda</taxon>
        <taxon>Coelurosauria</taxon>
        <taxon>Aves</taxon>
        <taxon>Neognathae</taxon>
        <taxon>Neoaves</taxon>
        <taxon>Telluraves</taxon>
        <taxon>Australaves</taxon>
        <taxon>Passeriformes</taxon>
        <taxon>Sturnidae</taxon>
        <taxon>Lamprotornis</taxon>
    </lineage>
</organism>
<evidence type="ECO:0000256" key="7">
    <source>
        <dbReference type="ARBA" id="ARBA00022737"/>
    </source>
</evidence>
<keyword evidence="11 15" id="KW-0472">Membrane</keyword>
<dbReference type="SMART" id="SM00082">
    <property type="entry name" value="LRRCT"/>
    <property type="match status" value="2"/>
</dbReference>
<dbReference type="PROSITE" id="PS50104">
    <property type="entry name" value="TIR"/>
    <property type="match status" value="2"/>
</dbReference>
<evidence type="ECO:0000256" key="8">
    <source>
        <dbReference type="ARBA" id="ARBA00022859"/>
    </source>
</evidence>
<dbReference type="PANTHER" id="PTHR24365">
    <property type="entry name" value="TOLL-LIKE RECEPTOR"/>
    <property type="match status" value="1"/>
</dbReference>
<evidence type="ECO:0000256" key="2">
    <source>
        <dbReference type="ARBA" id="ARBA00009634"/>
    </source>
</evidence>
<dbReference type="SMART" id="SM00255">
    <property type="entry name" value="TIR"/>
    <property type="match status" value="2"/>
</dbReference>
<dbReference type="GO" id="GO:0005886">
    <property type="term" value="C:plasma membrane"/>
    <property type="evidence" value="ECO:0007669"/>
    <property type="project" value="TreeGrafter"/>
</dbReference>
<dbReference type="PROSITE" id="PS51450">
    <property type="entry name" value="LRR"/>
    <property type="match status" value="7"/>
</dbReference>
<feature type="signal peptide" evidence="16">
    <location>
        <begin position="1"/>
        <end position="23"/>
    </location>
</feature>
<dbReference type="InterPro" id="IPR018247">
    <property type="entry name" value="EF_Hand_1_Ca_BS"/>
</dbReference>
<evidence type="ECO:0000256" key="3">
    <source>
        <dbReference type="ARBA" id="ARBA00022588"/>
    </source>
</evidence>
<dbReference type="GO" id="GO:0045087">
    <property type="term" value="P:innate immune response"/>
    <property type="evidence" value="ECO:0007669"/>
    <property type="project" value="UniProtKB-KW"/>
</dbReference>
<keyword evidence="7" id="KW-0677">Repeat</keyword>
<evidence type="ECO:0000256" key="6">
    <source>
        <dbReference type="ARBA" id="ARBA00022729"/>
    </source>
</evidence>
<dbReference type="PANTHER" id="PTHR24365:SF17">
    <property type="entry name" value="TOLL-LIKE RECEPTOR 2"/>
    <property type="match status" value="1"/>
</dbReference>
<keyword evidence="4" id="KW-0433">Leucine-rich repeat</keyword>
<keyword evidence="13" id="KW-0325">Glycoprotein</keyword>
<evidence type="ECO:0000313" key="20">
    <source>
        <dbReference type="Proteomes" id="UP000618051"/>
    </source>
</evidence>
<dbReference type="FunFam" id="3.40.50.10140:FF:000001">
    <property type="entry name" value="Toll-like receptor 2"/>
    <property type="match status" value="2"/>
</dbReference>
<dbReference type="InterPro" id="IPR003591">
    <property type="entry name" value="Leu-rich_rpt_typical-subtyp"/>
</dbReference>
<keyword evidence="6 16" id="KW-0732">Signal</keyword>
<evidence type="ECO:0000256" key="9">
    <source>
        <dbReference type="ARBA" id="ARBA00022989"/>
    </source>
</evidence>
<dbReference type="PROSITE" id="PS00018">
    <property type="entry name" value="EF_HAND_1"/>
    <property type="match status" value="2"/>
</dbReference>
<evidence type="ECO:0000256" key="1">
    <source>
        <dbReference type="ARBA" id="ARBA00004479"/>
    </source>
</evidence>
<dbReference type="InterPro" id="IPR000157">
    <property type="entry name" value="TIR_dom"/>
</dbReference>
<keyword evidence="5 15" id="KW-0812">Transmembrane</keyword>
<gene>
    <name evidence="18" type="ORF">IHE44_000427</name>
    <name evidence="19" type="ORF">IHE44_0013154</name>
</gene>
<dbReference type="GO" id="GO:0006954">
    <property type="term" value="P:inflammatory response"/>
    <property type="evidence" value="ECO:0007669"/>
    <property type="project" value="UniProtKB-KW"/>
</dbReference>
<evidence type="ECO:0000259" key="17">
    <source>
        <dbReference type="PROSITE" id="PS50104"/>
    </source>
</evidence>
<keyword evidence="8" id="KW-0391">Immunity</keyword>
<evidence type="ECO:0000256" key="12">
    <source>
        <dbReference type="ARBA" id="ARBA00023170"/>
    </source>
</evidence>
<keyword evidence="10" id="KW-0520">NAD</keyword>
<feature type="chain" id="PRO_5032621369" description="TIR domain-containing protein" evidence="16">
    <location>
        <begin position="24"/>
        <end position="1230"/>
    </location>
</feature>
<dbReference type="OrthoDB" id="1081807at2759"/>
<sequence length="1230" mass="141497">MSIQAKHKSTHTWQILAIYMVLAANLSEQQALKQACPSCYASQLCNCSSTGLDFIPPGLTAKITVLNLAHNRIKRIQSQDLQQAVNLRALLLQSNKISSIDEDSFQSLAKLELLDLSNNSLAHLSPLWFGHLFSLQHLHLQGNSYRDLGQSSPFSSLRNLSSLHLGNPWFSVIRQGNFEGIEILHKLWIDGSNLSQYEQGSLKSIKEIKHMIINIRDSNIFSEIVRDLLHSVTWLEVTEIKLPVEKKSLVQNSIRPFRIQKLTFKEAFFTDQTISQAIVLLKEITSLKELEAINCVLEGKGIWNTEEIARSMESQINKLKRLTIASSNVFMVPCKLARHFSSLLYLDFHDNLLVNKRLDETICKGSWPSLQTLNLSQNSLKSLEQTAKYTSRLPKLNNLDISRNNFGEIPNVCEWPENLKYLNLSSTQIPKVTTCIPPTLEVLDVSANNLKEFELQLPFLKELYLTGNQLKTLPGAAPIPNLVALSVRRNKLNSFSKEAFESFRRMELLDASDNNFICSCEFLSFIHHEAGIAQVLVGWPDKYVCDSPLAVRGAQVGTVHLSLMECHRSLVVSLICVLVFLVILLLVAIGYKYHMVWYLRMTWAWLQAKRKPKRAPPKDVCYDAFVSYSENDSDWVENTMVRELEQACPPFRLCLHKRDFVPGKWIVDNIIDSIEKSHKTLFVLSEHFVQSEWCKYELDFSHFRLFDENNDAAILILLEPIQSNVIPKRFCKLRKIMNTKTYLEWPADEEQQQITYLCHHWPMQLLQLYLPSFIVSMESQINKLKRLTIASSNVFMVPCKLARHFSSLLYLDFHDNLLVNKRLDETICKGSWPSLQTLNLSQNSLKSLEQTAKYTSRLPKLNNLDISRNNFGEIPNVCEWPENLKYLNLSSTQIPKVTTCIPPTLEVLDVSANNLKEFELQLPFLKELYLTGNQLKTLPGAAPIPNLVALSVRRNKLNSFSKEAFESFRRMELLDASDNNFICSCEFLSFIHHEAGIAQVLVGWPDKYVCDSPLAVRGAQVGTVHLSLMECHRSLVVSLICVLVFLVILLLVAIGYKYHMVWYLRMTWAWLQAKRKPKRAPPKDVCYDAFVSYSENDSDWVENTMVRELEQACPPFRLCLHKRDFVPGKWIVDNIIDSIEKSHKTLFVLSEHFVQSEWCKYELDFSHFRLFDENNDAAILILLEPIQSNVIPKRFCKLRKIMNTKTYLEWPADEEQQQMFWENLKIALRS</sequence>
<dbReference type="Gene3D" id="3.40.50.10140">
    <property type="entry name" value="Toll/interleukin-1 receptor homology (TIR) domain"/>
    <property type="match status" value="2"/>
</dbReference>
<evidence type="ECO:0000313" key="19">
    <source>
        <dbReference type="EMBL" id="KAI1238425.1"/>
    </source>
</evidence>
<dbReference type="PRINTS" id="PR01537">
    <property type="entry name" value="INTRLKN1R1F"/>
</dbReference>
<evidence type="ECO:0000256" key="4">
    <source>
        <dbReference type="ARBA" id="ARBA00022614"/>
    </source>
</evidence>
<comment type="caution">
    <text evidence="18">The sequence shown here is derived from an EMBL/GenBank/DDBJ whole genome shotgun (WGS) entry which is preliminary data.</text>
</comment>
<evidence type="ECO:0000256" key="15">
    <source>
        <dbReference type="SAM" id="Phobius"/>
    </source>
</evidence>
<dbReference type="SMART" id="SM00369">
    <property type="entry name" value="LRR_TYP"/>
    <property type="match status" value="15"/>
</dbReference>
<name>A0A835U1K4_9PASS</name>
<reference evidence="19" key="3">
    <citation type="submission" date="2022-01" db="EMBL/GenBank/DDBJ databases">
        <authorList>
            <person name="Rubenstein D.R."/>
        </authorList>
    </citation>
    <scope>NUCLEOTIDE SEQUENCE</scope>
    <source>
        <strain evidence="19">SS15</strain>
        <tissue evidence="19">Liver</tissue>
    </source>
</reference>
<dbReference type="Proteomes" id="UP000618051">
    <property type="component" value="Unassembled WGS sequence"/>
</dbReference>
<dbReference type="InterPro" id="IPR001611">
    <property type="entry name" value="Leu-rich_rpt"/>
</dbReference>
<proteinExistence type="inferred from homology"/>
<dbReference type="Gene3D" id="3.80.10.10">
    <property type="entry name" value="Ribonuclease Inhibitor"/>
    <property type="match status" value="3"/>
</dbReference>
<reference evidence="19 20" key="2">
    <citation type="journal article" date="2021" name="J. Hered.">
        <title>Feather Gene Expression Elucidates the Developmental Basis of Plumage Iridescence in African Starlings.</title>
        <authorList>
            <person name="Rubenstein D.R."/>
            <person name="Corvelo A."/>
            <person name="MacManes M.D."/>
            <person name="Maia R."/>
            <person name="Narzisi G."/>
            <person name="Rousaki A."/>
            <person name="Vandenabeele P."/>
            <person name="Shawkey M.D."/>
            <person name="Solomon J."/>
        </authorList>
    </citation>
    <scope>NUCLEOTIDE SEQUENCE [LARGE SCALE GENOMIC DNA]</scope>
    <source>
        <strain evidence="19">SS15</strain>
    </source>
</reference>
<accession>A0A835U1K4</accession>
<dbReference type="EMBL" id="JADDUC010000002">
    <property type="protein sequence ID" value="KAG0136397.1"/>
    <property type="molecule type" value="Genomic_DNA"/>
</dbReference>
<evidence type="ECO:0000256" key="14">
    <source>
        <dbReference type="ARBA" id="ARBA00023198"/>
    </source>
</evidence>
<dbReference type="SMART" id="SM00364">
    <property type="entry name" value="LRR_BAC"/>
    <property type="match status" value="11"/>
</dbReference>
<keyword evidence="12" id="KW-0675">Receptor</keyword>
<keyword evidence="20" id="KW-1185">Reference proteome</keyword>
<reference evidence="18" key="1">
    <citation type="submission" date="2020-10" db="EMBL/GenBank/DDBJ databases">
        <title>Feather gene expression reveals the developmental basis of iridescence in African starlings.</title>
        <authorList>
            <person name="Rubenstein D.R."/>
        </authorList>
    </citation>
    <scope>NUCLEOTIDE SEQUENCE</scope>
    <source>
        <strain evidence="18">SS15</strain>
        <tissue evidence="18">Liver</tissue>
    </source>
</reference>
<dbReference type="Pfam" id="PF01582">
    <property type="entry name" value="TIR"/>
    <property type="match status" value="2"/>
</dbReference>
<dbReference type="GO" id="GO:0038023">
    <property type="term" value="F:signaling receptor activity"/>
    <property type="evidence" value="ECO:0007669"/>
    <property type="project" value="TreeGrafter"/>
</dbReference>
<feature type="domain" description="TIR" evidence="17">
    <location>
        <begin position="620"/>
        <end position="763"/>
    </location>
</feature>
<dbReference type="InterPro" id="IPR032675">
    <property type="entry name" value="LRR_dom_sf"/>
</dbReference>
<protein>
    <recommendedName>
        <fullName evidence="17">TIR domain-containing protein</fullName>
    </recommendedName>
</protein>
<keyword evidence="9 15" id="KW-1133">Transmembrane helix</keyword>
<dbReference type="GO" id="GO:0043235">
    <property type="term" value="C:receptor complex"/>
    <property type="evidence" value="ECO:0007669"/>
    <property type="project" value="TreeGrafter"/>
</dbReference>
<dbReference type="GO" id="GO:0002224">
    <property type="term" value="P:toll-like receptor signaling pathway"/>
    <property type="evidence" value="ECO:0007669"/>
    <property type="project" value="TreeGrafter"/>
</dbReference>
<feature type="transmembrane region" description="Helical" evidence="15">
    <location>
        <begin position="570"/>
        <end position="591"/>
    </location>
</feature>
<comment type="similarity">
    <text evidence="2">Belongs to the Toll-like receptor family.</text>
</comment>
<dbReference type="SUPFAM" id="SSF52058">
    <property type="entry name" value="L domain-like"/>
    <property type="match status" value="3"/>
</dbReference>
<evidence type="ECO:0000256" key="16">
    <source>
        <dbReference type="SAM" id="SignalP"/>
    </source>
</evidence>
<evidence type="ECO:0000256" key="13">
    <source>
        <dbReference type="ARBA" id="ARBA00023180"/>
    </source>
</evidence>
<keyword evidence="3" id="KW-0399">Innate immunity</keyword>